<proteinExistence type="predicted"/>
<evidence type="ECO:0008006" key="3">
    <source>
        <dbReference type="Google" id="ProtNLM"/>
    </source>
</evidence>
<gene>
    <name evidence="1" type="ORF">SAMN04488138_11339</name>
</gene>
<dbReference type="AlphaFoldDB" id="A0A1I3UYN9"/>
<dbReference type="Proteomes" id="UP000183299">
    <property type="component" value="Unassembled WGS sequence"/>
</dbReference>
<organism evidence="1 2">
    <name type="scientific">Celeribacter halophilus</name>
    <dbReference type="NCBI Taxonomy" id="576117"/>
    <lineage>
        <taxon>Bacteria</taxon>
        <taxon>Pseudomonadati</taxon>
        <taxon>Pseudomonadota</taxon>
        <taxon>Alphaproteobacteria</taxon>
        <taxon>Rhodobacterales</taxon>
        <taxon>Roseobacteraceae</taxon>
        <taxon>Celeribacter</taxon>
    </lineage>
</organism>
<dbReference type="EMBL" id="FORY01000013">
    <property type="protein sequence ID" value="SFJ88534.1"/>
    <property type="molecule type" value="Genomic_DNA"/>
</dbReference>
<evidence type="ECO:0000313" key="2">
    <source>
        <dbReference type="Proteomes" id="UP000183299"/>
    </source>
</evidence>
<dbReference type="Pfam" id="PF10649">
    <property type="entry name" value="DUF2478"/>
    <property type="match status" value="1"/>
</dbReference>
<dbReference type="InterPro" id="IPR018912">
    <property type="entry name" value="DUF2478"/>
</dbReference>
<dbReference type="OrthoDB" id="5918880at2"/>
<name>A0A1I3UYN9_9RHOB</name>
<dbReference type="STRING" id="576117.SAMN04488138_11339"/>
<accession>A0A1I3UYN9</accession>
<dbReference type="GeneID" id="98666141"/>
<dbReference type="RefSeq" id="WP_066608647.1">
    <property type="nucleotide sequence ID" value="NZ_FORY01000013.1"/>
</dbReference>
<evidence type="ECO:0000313" key="1">
    <source>
        <dbReference type="EMBL" id="SFJ88534.1"/>
    </source>
</evidence>
<reference evidence="1 2" key="1">
    <citation type="submission" date="2016-10" db="EMBL/GenBank/DDBJ databases">
        <authorList>
            <person name="de Groot N.N."/>
        </authorList>
    </citation>
    <scope>NUCLEOTIDE SEQUENCE [LARGE SCALE GENOMIC DNA]</scope>
    <source>
        <strain evidence="1 2">CGMCC 1.8891</strain>
    </source>
</reference>
<protein>
    <recommendedName>
        <fullName evidence="3">Nucleoside-triphosphatase THEP1</fullName>
    </recommendedName>
</protein>
<keyword evidence="2" id="KW-1185">Reference proteome</keyword>
<sequence length="165" mass="17613">MLAYVMTEGRGETDTLLTAFSERLLAQGYRVTGAVQINTDQPDLPKCRMDLKLLPTGQLVPISQSLGALSKGCRLDPAGLEQAVLHTEQGLEAGADLVVINKFGKQEVEGRGFRSLIGEALSQGVPVIVGVNAKNIAGFEAFAGEFAQALAPEVDALIRWFDSNL</sequence>